<evidence type="ECO:0000256" key="3">
    <source>
        <dbReference type="SAM" id="Phobius"/>
    </source>
</evidence>
<feature type="signal peptide" evidence="4">
    <location>
        <begin position="1"/>
        <end position="20"/>
    </location>
</feature>
<feature type="domain" description="Major facilitator superfamily (MFS) profile" evidence="5">
    <location>
        <begin position="84"/>
        <end position="284"/>
    </location>
</feature>
<dbReference type="AlphaFoldDB" id="A0A1V8TFV0"/>
<dbReference type="PANTHER" id="PTHR23520">
    <property type="entry name" value="TRANSPORTER, PUTATIVE (AFU_ORTHOLOGUE AFUA_3G04000)-RELATED"/>
    <property type="match status" value="1"/>
</dbReference>
<name>A0A1V8TFV0_9PEZI</name>
<dbReference type="InterPro" id="IPR020846">
    <property type="entry name" value="MFS_dom"/>
</dbReference>
<evidence type="ECO:0000259" key="5">
    <source>
        <dbReference type="PROSITE" id="PS50850"/>
    </source>
</evidence>
<keyword evidence="3" id="KW-1133">Transmembrane helix</keyword>
<gene>
    <name evidence="6" type="ORF">B0A48_04501</name>
</gene>
<comment type="caution">
    <text evidence="6">The sequence shown here is derived from an EMBL/GenBank/DDBJ whole genome shotgun (WGS) entry which is preliminary data.</text>
</comment>
<feature type="transmembrane region" description="Helical" evidence="3">
    <location>
        <begin position="88"/>
        <end position="111"/>
    </location>
</feature>
<dbReference type="GO" id="GO:0022857">
    <property type="term" value="F:transmembrane transporter activity"/>
    <property type="evidence" value="ECO:0007669"/>
    <property type="project" value="InterPro"/>
</dbReference>
<evidence type="ECO:0000256" key="2">
    <source>
        <dbReference type="SAM" id="MobiDB-lite"/>
    </source>
</evidence>
<keyword evidence="4" id="KW-0732">Signal</keyword>
<feature type="chain" id="PRO_5010734292" description="Major facilitator superfamily (MFS) profile domain-containing protein" evidence="4">
    <location>
        <begin position="21"/>
        <end position="284"/>
    </location>
</feature>
<dbReference type="InterPro" id="IPR011701">
    <property type="entry name" value="MFS"/>
</dbReference>
<accession>A0A1V8TFV0</accession>
<evidence type="ECO:0000256" key="4">
    <source>
        <dbReference type="SAM" id="SignalP"/>
    </source>
</evidence>
<dbReference type="EMBL" id="NAJO01000009">
    <property type="protein sequence ID" value="OQO10144.1"/>
    <property type="molecule type" value="Genomic_DNA"/>
</dbReference>
<evidence type="ECO:0000313" key="7">
    <source>
        <dbReference type="Proteomes" id="UP000192596"/>
    </source>
</evidence>
<evidence type="ECO:0000313" key="6">
    <source>
        <dbReference type="EMBL" id="OQO10144.1"/>
    </source>
</evidence>
<proteinExistence type="predicted"/>
<sequence>MGLVNAGMMLLLSAACEVDAAPSAYKEVAQADEADDDSGIELDDHNLPPETPHKRTPSALPLPTNEGSWLSKWFSAISGPTRSIMYRLWFLLAADSVADGMVPYTYCNYFLDQNSHPSKSTLGDITSISYLLAAMSSVFAGPLSRRIGLINTMVFTHVPSSAAVLLFGLSSTLWINVVLLFIRAGLNNMDQAPRAAFIAAVVKPEERTAVMGITSTIRTMAAMIGPSITGLLASGDRFWLAFTVAGALRLAYDFGLYAMFVNMKLHTHEQTPASAEVTAERRTL</sequence>
<keyword evidence="3" id="KW-0472">Membrane</keyword>
<dbReference type="Pfam" id="PF07690">
    <property type="entry name" value="MFS_1"/>
    <property type="match status" value="1"/>
</dbReference>
<feature type="transmembrane region" description="Helical" evidence="3">
    <location>
        <begin position="238"/>
        <end position="260"/>
    </location>
</feature>
<comment type="subcellular location">
    <subcellularLocation>
        <location evidence="1">Membrane</location>
        <topology evidence="1">Multi-pass membrane protein</topology>
    </subcellularLocation>
</comment>
<dbReference type="PROSITE" id="PS50850">
    <property type="entry name" value="MFS"/>
    <property type="match status" value="1"/>
</dbReference>
<dbReference type="STRING" id="1507870.A0A1V8TFV0"/>
<dbReference type="PANTHER" id="PTHR23520:SF5">
    <property type="entry name" value="TRANSPORTER, PUTATIVE (AFU_ORTHOLOGUE AFUA_3G04000)-RELATED"/>
    <property type="match status" value="1"/>
</dbReference>
<dbReference type="InterPro" id="IPR036259">
    <property type="entry name" value="MFS_trans_sf"/>
</dbReference>
<feature type="compositionally biased region" description="Basic and acidic residues" evidence="2">
    <location>
        <begin position="42"/>
        <end position="53"/>
    </location>
</feature>
<dbReference type="OrthoDB" id="10027823at2759"/>
<dbReference type="SUPFAM" id="SSF103473">
    <property type="entry name" value="MFS general substrate transporter"/>
    <property type="match status" value="1"/>
</dbReference>
<dbReference type="Proteomes" id="UP000192596">
    <property type="component" value="Unassembled WGS sequence"/>
</dbReference>
<feature type="compositionally biased region" description="Acidic residues" evidence="2">
    <location>
        <begin position="30"/>
        <end position="41"/>
    </location>
</feature>
<keyword evidence="7" id="KW-1185">Reference proteome</keyword>
<feature type="region of interest" description="Disordered" evidence="2">
    <location>
        <begin position="29"/>
        <end position="61"/>
    </location>
</feature>
<reference evidence="7" key="1">
    <citation type="submission" date="2017-03" db="EMBL/GenBank/DDBJ databases">
        <title>Genomes of endolithic fungi from Antarctica.</title>
        <authorList>
            <person name="Coleine C."/>
            <person name="Masonjones S."/>
            <person name="Stajich J.E."/>
        </authorList>
    </citation>
    <scope>NUCLEOTIDE SEQUENCE [LARGE SCALE GENOMIC DNA]</scope>
    <source>
        <strain evidence="7">CCFEE 5527</strain>
    </source>
</reference>
<dbReference type="GO" id="GO:0000329">
    <property type="term" value="C:fungal-type vacuole membrane"/>
    <property type="evidence" value="ECO:0007669"/>
    <property type="project" value="TreeGrafter"/>
</dbReference>
<organism evidence="6 7">
    <name type="scientific">Cryoendolithus antarcticus</name>
    <dbReference type="NCBI Taxonomy" id="1507870"/>
    <lineage>
        <taxon>Eukaryota</taxon>
        <taxon>Fungi</taxon>
        <taxon>Dikarya</taxon>
        <taxon>Ascomycota</taxon>
        <taxon>Pezizomycotina</taxon>
        <taxon>Dothideomycetes</taxon>
        <taxon>Dothideomycetidae</taxon>
        <taxon>Cladosporiales</taxon>
        <taxon>Cladosporiaceae</taxon>
        <taxon>Cryoendolithus</taxon>
    </lineage>
</organism>
<protein>
    <recommendedName>
        <fullName evidence="5">Major facilitator superfamily (MFS) profile domain-containing protein</fullName>
    </recommendedName>
</protein>
<feature type="transmembrane region" description="Helical" evidence="3">
    <location>
        <begin position="163"/>
        <end position="186"/>
    </location>
</feature>
<keyword evidence="3" id="KW-0812">Transmembrane</keyword>
<dbReference type="Gene3D" id="1.20.1250.20">
    <property type="entry name" value="MFS general substrate transporter like domains"/>
    <property type="match status" value="1"/>
</dbReference>
<evidence type="ECO:0000256" key="1">
    <source>
        <dbReference type="ARBA" id="ARBA00004141"/>
    </source>
</evidence>
<dbReference type="InParanoid" id="A0A1V8TFV0"/>
<feature type="transmembrane region" description="Helical" evidence="3">
    <location>
        <begin position="123"/>
        <end position="143"/>
    </location>
</feature>